<evidence type="ECO:0000256" key="3">
    <source>
        <dbReference type="ARBA" id="ARBA00023027"/>
    </source>
</evidence>
<evidence type="ECO:0000256" key="1">
    <source>
        <dbReference type="ARBA" id="ARBA00007637"/>
    </source>
</evidence>
<dbReference type="InterPro" id="IPR036291">
    <property type="entry name" value="NAD(P)-bd_dom_sf"/>
</dbReference>
<keyword evidence="6" id="KW-1185">Reference proteome</keyword>
<proteinExistence type="inferred from homology"/>
<dbReference type="SUPFAM" id="SSF51735">
    <property type="entry name" value="NAD(P)-binding Rossmann-fold domains"/>
    <property type="match status" value="1"/>
</dbReference>
<reference evidence="5 6" key="1">
    <citation type="submission" date="2018-06" db="EMBL/GenBank/DDBJ databases">
        <title>Genomic Encyclopedia of Type Strains, Phase III (KMG-III): the genomes of soil and plant-associated and newly described type strains.</title>
        <authorList>
            <person name="Whitman W."/>
        </authorList>
    </citation>
    <scope>NUCLEOTIDE SEQUENCE [LARGE SCALE GENOMIC DNA]</scope>
    <source>
        <strain evidence="5 6">CECT 7730</strain>
    </source>
</reference>
<dbReference type="Proteomes" id="UP000247551">
    <property type="component" value="Unassembled WGS sequence"/>
</dbReference>
<dbReference type="AlphaFoldDB" id="A0A318V0U7"/>
<evidence type="ECO:0000259" key="4">
    <source>
        <dbReference type="Pfam" id="PF01370"/>
    </source>
</evidence>
<accession>A0A318V0U7</accession>
<dbReference type="GO" id="GO:0016491">
    <property type="term" value="F:oxidoreductase activity"/>
    <property type="evidence" value="ECO:0007669"/>
    <property type="project" value="UniProtKB-KW"/>
</dbReference>
<dbReference type="Pfam" id="PF01370">
    <property type="entry name" value="Epimerase"/>
    <property type="match status" value="1"/>
</dbReference>
<feature type="domain" description="NAD-dependent epimerase/dehydratase" evidence="4">
    <location>
        <begin position="10"/>
        <end position="180"/>
    </location>
</feature>
<dbReference type="RefSeq" id="WP_245927021.1">
    <property type="nucleotide sequence ID" value="NZ_QKLW01000003.1"/>
</dbReference>
<keyword evidence="2" id="KW-0560">Oxidoreductase</keyword>
<comment type="caution">
    <text evidence="5">The sequence shown here is derived from an EMBL/GenBank/DDBJ whole genome shotgun (WGS) entry which is preliminary data.</text>
</comment>
<evidence type="ECO:0000313" key="5">
    <source>
        <dbReference type="EMBL" id="PYF82372.1"/>
    </source>
</evidence>
<gene>
    <name evidence="5" type="ORF">DFP75_103198</name>
</gene>
<dbReference type="PANTHER" id="PTHR43103">
    <property type="entry name" value="NUCLEOSIDE-DIPHOSPHATE-SUGAR EPIMERASE"/>
    <property type="match status" value="1"/>
</dbReference>
<dbReference type="Gene3D" id="3.40.50.720">
    <property type="entry name" value="NAD(P)-binding Rossmann-like Domain"/>
    <property type="match status" value="1"/>
</dbReference>
<dbReference type="InterPro" id="IPR001509">
    <property type="entry name" value="Epimerase_deHydtase"/>
</dbReference>
<protein>
    <submittedName>
        <fullName evidence="5">Uronate dehydrogenase</fullName>
    </submittedName>
</protein>
<comment type="similarity">
    <text evidence="1">Belongs to the NAD(P)-dependent epimerase/dehydratase family.</text>
</comment>
<evidence type="ECO:0000313" key="6">
    <source>
        <dbReference type="Proteomes" id="UP000247551"/>
    </source>
</evidence>
<dbReference type="CDD" id="cd08946">
    <property type="entry name" value="SDR_e"/>
    <property type="match status" value="1"/>
</dbReference>
<dbReference type="PANTHER" id="PTHR43103:SF5">
    <property type="entry name" value="4-EPIMERASE, PUTATIVE (AFU_ORTHOLOGUE AFUA_7G00360)-RELATED"/>
    <property type="match status" value="1"/>
</dbReference>
<name>A0A318V0U7_9GAMM</name>
<sequence>MTREVKMKRVLITGAAGHLGNVMRSRLNDWATEIRLSDIAKVDDLKANEQYVHCDLGDADAVMSLVEGCDAIVHFGGVSTENTFDSILHGNIKGSYNLYEAARKNGVKRIFFASSNHVIGFHERETLLDAHSPMRPDSVYGLSKGFGELLAQYYYDKFGIESALVRIGSCFPKPRNRRMLSTWLSEGDLTDLIKKVYAADRLGCTVIYGVSDNPSTWWDNRYAKFIGWTPKDSSAVFENEAYLQEEQTDPNDPAVRFQGGLFVSAGHYED</sequence>
<dbReference type="EMBL" id="QKLW01000003">
    <property type="protein sequence ID" value="PYF82372.1"/>
    <property type="molecule type" value="Genomic_DNA"/>
</dbReference>
<keyword evidence="3" id="KW-0520">NAD</keyword>
<evidence type="ECO:0000256" key="2">
    <source>
        <dbReference type="ARBA" id="ARBA00023002"/>
    </source>
</evidence>
<organism evidence="5 6">
    <name type="scientific">Marinomonas alcarazii</name>
    <dbReference type="NCBI Taxonomy" id="491949"/>
    <lineage>
        <taxon>Bacteria</taxon>
        <taxon>Pseudomonadati</taxon>
        <taxon>Pseudomonadota</taxon>
        <taxon>Gammaproteobacteria</taxon>
        <taxon>Oceanospirillales</taxon>
        <taxon>Oceanospirillaceae</taxon>
        <taxon>Marinomonas</taxon>
    </lineage>
</organism>